<sequence>MIRVAAAQFAVTNNVEENLQTCLRMIKQAAGCSPDLIVLPEFVNHNSWYDDKDHCYRVSVELDGHFLGQIAEAAQLANAYLVVNCTVRRADNKVTGTSLMYAPSGELLGENNKQVLVGHENDFLEPANKQGPIVDTPIGRLAMYSCMDGVINETPRCLSLRGAQVLCNSLNSFAIDEGDLHIPVRAAENKVFVVAANKVGPLIPEEVLQPISEAINIPVNFLSGAGDSQIVAPDGTILAMAGKEEDVIWADIDVEQANHKLRPDHSDIFSNRRPELYQRLGEDPAMQSIEDFEAPEDVTCAAISVTSLDEAVELINASSTASLICLPECFFLQQPKGTDEEVELSRAAVQAISAACSPGQLIATSIVTHNDNKLCHTGVIIASNGIVFEQGQVHFSSRFHWSALSDEFNVYQSRFGTLAITLEDDAIYPETYRLIAMQGAQTVLAPLATQEGWQTTTGLRERASENRVNVIAADKNSANNQICVLQKEFTIMTPWQERQFDGLLSACECVRGGSENAITQGVVHPKAAANKVCSHRTHLINNRPWRLLQPML</sequence>
<keyword evidence="3" id="KW-1185">Reference proteome</keyword>
<feature type="domain" description="CN hydrolase" evidence="1">
    <location>
        <begin position="2"/>
        <end position="254"/>
    </location>
</feature>
<evidence type="ECO:0000313" key="2">
    <source>
        <dbReference type="EMBL" id="TKB46072.1"/>
    </source>
</evidence>
<evidence type="ECO:0000259" key="1">
    <source>
        <dbReference type="PROSITE" id="PS50263"/>
    </source>
</evidence>
<dbReference type="SUPFAM" id="SSF56317">
    <property type="entry name" value="Carbon-nitrogen hydrolase"/>
    <property type="match status" value="2"/>
</dbReference>
<dbReference type="AlphaFoldDB" id="A0A4U1B7V9"/>
<name>A0A4U1B7V9_9GAMM</name>
<dbReference type="PANTHER" id="PTHR23088:SF27">
    <property type="entry name" value="DEAMINATED GLUTATHIONE AMIDASE"/>
    <property type="match status" value="1"/>
</dbReference>
<dbReference type="PANTHER" id="PTHR23088">
    <property type="entry name" value="NITRILASE-RELATED"/>
    <property type="match status" value="1"/>
</dbReference>
<dbReference type="PROSITE" id="PS50263">
    <property type="entry name" value="CN_HYDROLASE"/>
    <property type="match status" value="1"/>
</dbReference>
<dbReference type="InterPro" id="IPR003010">
    <property type="entry name" value="C-N_Hydrolase"/>
</dbReference>
<dbReference type="EMBL" id="SWDB01000010">
    <property type="protein sequence ID" value="TKB46072.1"/>
    <property type="molecule type" value="Genomic_DNA"/>
</dbReference>
<proteinExistence type="predicted"/>
<reference evidence="2 3" key="1">
    <citation type="submission" date="2019-04" db="EMBL/GenBank/DDBJ databases">
        <title>Thalassotalea guangxiensis sp. nov., isolated from sediment of the coastal wetland.</title>
        <authorList>
            <person name="Zheng S."/>
            <person name="Zhang D."/>
        </authorList>
    </citation>
    <scope>NUCLEOTIDE SEQUENCE [LARGE SCALE GENOMIC DNA]</scope>
    <source>
        <strain evidence="2 3">ZS-4</strain>
    </source>
</reference>
<dbReference type="RefSeq" id="WP_136735080.1">
    <property type="nucleotide sequence ID" value="NZ_SWDB01000010.1"/>
</dbReference>
<protein>
    <submittedName>
        <fullName evidence="2">Hydrolase</fullName>
    </submittedName>
</protein>
<dbReference type="CDD" id="cd07197">
    <property type="entry name" value="nitrilase"/>
    <property type="match status" value="1"/>
</dbReference>
<comment type="caution">
    <text evidence="2">The sequence shown here is derived from an EMBL/GenBank/DDBJ whole genome shotgun (WGS) entry which is preliminary data.</text>
</comment>
<gene>
    <name evidence="2" type="ORF">E8M12_05435</name>
</gene>
<dbReference type="OrthoDB" id="9803803at2"/>
<evidence type="ECO:0000313" key="3">
    <source>
        <dbReference type="Proteomes" id="UP000307999"/>
    </source>
</evidence>
<accession>A0A4U1B7V9</accession>
<dbReference type="InterPro" id="IPR036526">
    <property type="entry name" value="C-N_Hydrolase_sf"/>
</dbReference>
<dbReference type="Proteomes" id="UP000307999">
    <property type="component" value="Unassembled WGS sequence"/>
</dbReference>
<dbReference type="Gene3D" id="3.60.110.10">
    <property type="entry name" value="Carbon-nitrogen hydrolase"/>
    <property type="match status" value="2"/>
</dbReference>
<keyword evidence="2" id="KW-0378">Hydrolase</keyword>
<organism evidence="2 3">
    <name type="scientific">Thalassotalea mangrovi</name>
    <dbReference type="NCBI Taxonomy" id="2572245"/>
    <lineage>
        <taxon>Bacteria</taxon>
        <taxon>Pseudomonadati</taxon>
        <taxon>Pseudomonadota</taxon>
        <taxon>Gammaproteobacteria</taxon>
        <taxon>Alteromonadales</taxon>
        <taxon>Colwelliaceae</taxon>
        <taxon>Thalassotalea</taxon>
    </lineage>
</organism>
<dbReference type="Pfam" id="PF00795">
    <property type="entry name" value="CN_hydrolase"/>
    <property type="match status" value="2"/>
</dbReference>
<dbReference type="GO" id="GO:0016787">
    <property type="term" value="F:hydrolase activity"/>
    <property type="evidence" value="ECO:0007669"/>
    <property type="project" value="UniProtKB-KW"/>
</dbReference>